<evidence type="ECO:0000313" key="2">
    <source>
        <dbReference type="Proteomes" id="UP001487740"/>
    </source>
</evidence>
<keyword evidence="2" id="KW-1185">Reference proteome</keyword>
<proteinExistence type="predicted"/>
<dbReference type="Proteomes" id="UP001487740">
    <property type="component" value="Unassembled WGS sequence"/>
</dbReference>
<reference evidence="1 2" key="1">
    <citation type="submission" date="2023-03" db="EMBL/GenBank/DDBJ databases">
        <title>High-quality genome of Scylla paramamosain provides insights in environmental adaptation.</title>
        <authorList>
            <person name="Zhang L."/>
        </authorList>
    </citation>
    <scope>NUCLEOTIDE SEQUENCE [LARGE SCALE GENOMIC DNA]</scope>
    <source>
        <strain evidence="1">LZ_2023a</strain>
        <tissue evidence="1">Muscle</tissue>
    </source>
</reference>
<comment type="caution">
    <text evidence="1">The sequence shown here is derived from an EMBL/GenBank/DDBJ whole genome shotgun (WGS) entry which is preliminary data.</text>
</comment>
<name>A0AAW0V395_SCYPA</name>
<sequence>MEKSIFWKHLKVSYIGQYIMSRQLLSGHKVEQASEEVVKNMKILSFIHGVVRILPEGWLYPGTAPHLHRQDKQHEVQKR</sequence>
<dbReference type="AlphaFoldDB" id="A0AAW0V395"/>
<organism evidence="1 2">
    <name type="scientific">Scylla paramamosain</name>
    <name type="common">Mud crab</name>
    <dbReference type="NCBI Taxonomy" id="85552"/>
    <lineage>
        <taxon>Eukaryota</taxon>
        <taxon>Metazoa</taxon>
        <taxon>Ecdysozoa</taxon>
        <taxon>Arthropoda</taxon>
        <taxon>Crustacea</taxon>
        <taxon>Multicrustacea</taxon>
        <taxon>Malacostraca</taxon>
        <taxon>Eumalacostraca</taxon>
        <taxon>Eucarida</taxon>
        <taxon>Decapoda</taxon>
        <taxon>Pleocyemata</taxon>
        <taxon>Brachyura</taxon>
        <taxon>Eubrachyura</taxon>
        <taxon>Portunoidea</taxon>
        <taxon>Portunidae</taxon>
        <taxon>Portuninae</taxon>
        <taxon>Scylla</taxon>
    </lineage>
</organism>
<accession>A0AAW0V395</accession>
<protein>
    <submittedName>
        <fullName evidence="1">Uncharacterized protein</fullName>
    </submittedName>
</protein>
<dbReference type="EMBL" id="JARAKH010000003">
    <property type="protein sequence ID" value="KAK8405092.1"/>
    <property type="molecule type" value="Genomic_DNA"/>
</dbReference>
<gene>
    <name evidence="1" type="ORF">O3P69_001582</name>
</gene>
<evidence type="ECO:0000313" key="1">
    <source>
        <dbReference type="EMBL" id="KAK8405092.1"/>
    </source>
</evidence>